<organism evidence="4 5">
    <name type="scientific">Paraburkholderia sacchari</name>
    <dbReference type="NCBI Taxonomy" id="159450"/>
    <lineage>
        <taxon>Bacteria</taxon>
        <taxon>Pseudomonadati</taxon>
        <taxon>Pseudomonadota</taxon>
        <taxon>Betaproteobacteria</taxon>
        <taxon>Burkholderiales</taxon>
        <taxon>Burkholderiaceae</taxon>
        <taxon>Paraburkholderia</taxon>
    </lineage>
</organism>
<gene>
    <name evidence="4" type="ORF">NH14_018150</name>
</gene>
<reference evidence="4" key="1">
    <citation type="journal article" date="2015" name="Genome Announc.">
        <title>Draft Genome Sequence of the Polyhydroxyalkanoate-Producing Bacterium Burkholderia sacchari LMG 19450 Isolated from Brazilian Sugarcane Plantation Soil.</title>
        <authorList>
            <person name="Alexandrino P.M."/>
            <person name="Mendonca T.T."/>
            <person name="Guaman Bautista L.P."/>
            <person name="Cherix J."/>
            <person name="Lozano-Sakalauskas G.C."/>
            <person name="Fujita A."/>
            <person name="Ramos Filho E."/>
            <person name="Long P."/>
            <person name="Padilla G."/>
            <person name="Taciro M.K."/>
            <person name="Gomez J.G."/>
            <person name="Silva L.F."/>
        </authorList>
    </citation>
    <scope>NUCLEOTIDE SEQUENCE</scope>
    <source>
        <strain evidence="4">LMG 19450</strain>
    </source>
</reference>
<dbReference type="PANTHER" id="PTHR44591">
    <property type="entry name" value="STRESS RESPONSE REGULATOR PROTEIN 1"/>
    <property type="match status" value="1"/>
</dbReference>
<name>A0A8T6ZE85_9BURK</name>
<dbReference type="AlphaFoldDB" id="A0A8T6ZE85"/>
<dbReference type="Gene3D" id="3.40.50.2300">
    <property type="match status" value="1"/>
</dbReference>
<feature type="domain" description="Response regulatory" evidence="3">
    <location>
        <begin position="7"/>
        <end position="119"/>
    </location>
</feature>
<evidence type="ECO:0000259" key="3">
    <source>
        <dbReference type="PROSITE" id="PS50110"/>
    </source>
</evidence>
<evidence type="ECO:0000313" key="5">
    <source>
        <dbReference type="Proteomes" id="UP000030460"/>
    </source>
</evidence>
<dbReference type="Pfam" id="PF00072">
    <property type="entry name" value="Response_reg"/>
    <property type="match status" value="1"/>
</dbReference>
<dbReference type="InterPro" id="IPR011006">
    <property type="entry name" value="CheY-like_superfamily"/>
</dbReference>
<comment type="caution">
    <text evidence="4">The sequence shown here is derived from an EMBL/GenBank/DDBJ whole genome shotgun (WGS) entry which is preliminary data.</text>
</comment>
<protein>
    <submittedName>
        <fullName evidence="4">Response regulator</fullName>
    </submittedName>
</protein>
<evidence type="ECO:0000256" key="2">
    <source>
        <dbReference type="PROSITE-ProRule" id="PRU00169"/>
    </source>
</evidence>
<dbReference type="SMART" id="SM00448">
    <property type="entry name" value="REC"/>
    <property type="match status" value="1"/>
</dbReference>
<dbReference type="PANTHER" id="PTHR44591:SF3">
    <property type="entry name" value="RESPONSE REGULATORY DOMAIN-CONTAINING PROTEIN"/>
    <property type="match status" value="1"/>
</dbReference>
<sequence>MDEQQQLIVIVEDDSGLRRAVERLLRLSGFRTRSFHSAEDSNVFEFASEARCLVIDVQLPGISGPAFYGTLHLPRPPAVFMTAYDGVRTRRAIEGAGAHTVLTKPFLGDALIREVLKATGASH</sequence>
<dbReference type="InterPro" id="IPR001789">
    <property type="entry name" value="Sig_transdc_resp-reg_receiver"/>
</dbReference>
<dbReference type="InterPro" id="IPR050595">
    <property type="entry name" value="Bact_response_regulator"/>
</dbReference>
<dbReference type="PROSITE" id="PS50110">
    <property type="entry name" value="RESPONSE_REGULATORY"/>
    <property type="match status" value="1"/>
</dbReference>
<evidence type="ECO:0000256" key="1">
    <source>
        <dbReference type="ARBA" id="ARBA00022553"/>
    </source>
</evidence>
<keyword evidence="5" id="KW-1185">Reference proteome</keyword>
<accession>A0A8T6ZE85</accession>
<dbReference type="CDD" id="cd00156">
    <property type="entry name" value="REC"/>
    <property type="match status" value="1"/>
</dbReference>
<dbReference type="Proteomes" id="UP000030460">
    <property type="component" value="Unassembled WGS sequence"/>
</dbReference>
<keyword evidence="1 2" id="KW-0597">Phosphoprotein</keyword>
<proteinExistence type="predicted"/>
<dbReference type="EMBL" id="JTDB02000004">
    <property type="protein sequence ID" value="NLP63058.1"/>
    <property type="molecule type" value="Genomic_DNA"/>
</dbReference>
<evidence type="ECO:0000313" key="4">
    <source>
        <dbReference type="EMBL" id="NLP63058.1"/>
    </source>
</evidence>
<feature type="modified residue" description="4-aspartylphosphate" evidence="2">
    <location>
        <position position="56"/>
    </location>
</feature>
<dbReference type="SUPFAM" id="SSF52172">
    <property type="entry name" value="CheY-like"/>
    <property type="match status" value="1"/>
</dbReference>
<dbReference type="GO" id="GO:0000160">
    <property type="term" value="P:phosphorelay signal transduction system"/>
    <property type="evidence" value="ECO:0007669"/>
    <property type="project" value="InterPro"/>
</dbReference>
<dbReference type="RefSeq" id="WP_052148313.1">
    <property type="nucleotide sequence ID" value="NZ_CADFGF010000010.1"/>
</dbReference>
<dbReference type="OrthoDB" id="9103936at2"/>
<reference evidence="4" key="2">
    <citation type="submission" date="2020-04" db="EMBL/GenBank/DDBJ databases">
        <authorList>
            <person name="Alexandrino P."/>
            <person name="Mendonca T."/>
            <person name="Guaman L."/>
            <person name="Cherix J."/>
            <person name="Lozano-Sakalauskas G."/>
            <person name="Fujita A."/>
            <person name="Filho E.R."/>
            <person name="Long P."/>
            <person name="Padilla G."/>
            <person name="Taciro M.K."/>
            <person name="Gomez J.G."/>
            <person name="Silva L.F."/>
            <person name="Torres M."/>
        </authorList>
    </citation>
    <scope>NUCLEOTIDE SEQUENCE</scope>
    <source>
        <strain evidence="4">LMG 19450</strain>
    </source>
</reference>